<dbReference type="InterPro" id="IPR026935">
    <property type="entry name" value="BtrH_N"/>
</dbReference>
<name>A0ABS1T625_9CLOT</name>
<dbReference type="Pfam" id="PF16169">
    <property type="entry name" value="DUF4872"/>
    <property type="match status" value="1"/>
</dbReference>
<protein>
    <submittedName>
        <fullName evidence="3">BtrH N-terminal domain-containing protein</fullName>
    </submittedName>
</protein>
<dbReference type="InterPro" id="IPR032369">
    <property type="entry name" value="DUF4872"/>
</dbReference>
<evidence type="ECO:0000313" key="4">
    <source>
        <dbReference type="Proteomes" id="UP000632377"/>
    </source>
</evidence>
<dbReference type="RefSeq" id="WP_202747443.1">
    <property type="nucleotide sequence ID" value="NZ_JAESWC010000002.1"/>
</dbReference>
<evidence type="ECO:0000259" key="2">
    <source>
        <dbReference type="Pfam" id="PF16169"/>
    </source>
</evidence>
<dbReference type="Proteomes" id="UP000632377">
    <property type="component" value="Unassembled WGS sequence"/>
</dbReference>
<proteinExistence type="predicted"/>
<dbReference type="Pfam" id="PF14399">
    <property type="entry name" value="BtrH_N"/>
    <property type="match status" value="1"/>
</dbReference>
<dbReference type="Gene3D" id="3.90.70.10">
    <property type="entry name" value="Cysteine proteinases"/>
    <property type="match status" value="1"/>
</dbReference>
<gene>
    <name evidence="3" type="ORF">JK636_03380</name>
</gene>
<sequence>MIINNFKPYEGENCETTAVGNLLKYNGIVLSEPMLFGIGEGISFIYWDSKQMGFPFLGGRCKQDVLTEKIVKNLNLNIEVCQTTSKSKAWENVKSKIDAGIPVGLKLDSYYLEYFTHKIHFAGHYVTIYGYDDKFAYLIDTAQQGSSVKTSLSSLSDARSAKGPMSSPNRSFIITGKNELPNLREIIISAIYNNAYEYLNPPIQNISFKGIRKTAKVIVNWFEKPGITPELITQTGVLMEKAGTGGALFRNMYRNFLKECDELYKDLELNSSYKNFCTIAHMWTEVSKMICSAGQNSSKQDLQRASDILMDIATLEEETMKTLLSKMQLRK</sequence>
<accession>A0ABS1T625</accession>
<evidence type="ECO:0000313" key="3">
    <source>
        <dbReference type="EMBL" id="MBL4934798.1"/>
    </source>
</evidence>
<feature type="domain" description="DUF4872" evidence="2">
    <location>
        <begin position="154"/>
        <end position="323"/>
    </location>
</feature>
<evidence type="ECO:0000259" key="1">
    <source>
        <dbReference type="Pfam" id="PF14399"/>
    </source>
</evidence>
<keyword evidence="4" id="KW-1185">Reference proteome</keyword>
<dbReference type="EMBL" id="JAESWC010000002">
    <property type="protein sequence ID" value="MBL4934798.1"/>
    <property type="molecule type" value="Genomic_DNA"/>
</dbReference>
<organism evidence="3 4">
    <name type="scientific">Clostridium rhizosphaerae</name>
    <dbReference type="NCBI Taxonomy" id="2803861"/>
    <lineage>
        <taxon>Bacteria</taxon>
        <taxon>Bacillati</taxon>
        <taxon>Bacillota</taxon>
        <taxon>Clostridia</taxon>
        <taxon>Eubacteriales</taxon>
        <taxon>Clostridiaceae</taxon>
        <taxon>Clostridium</taxon>
    </lineage>
</organism>
<reference evidence="3 4" key="1">
    <citation type="submission" date="2021-01" db="EMBL/GenBank/DDBJ databases">
        <title>Genome public.</title>
        <authorList>
            <person name="Liu C."/>
            <person name="Sun Q."/>
        </authorList>
    </citation>
    <scope>NUCLEOTIDE SEQUENCE [LARGE SCALE GENOMIC DNA]</scope>
    <source>
        <strain evidence="3 4">YIM B02515</strain>
    </source>
</reference>
<comment type="caution">
    <text evidence="3">The sequence shown here is derived from an EMBL/GenBank/DDBJ whole genome shotgun (WGS) entry which is preliminary data.</text>
</comment>
<feature type="domain" description="Butirosin biosynthesis protein H N-terminal" evidence="1">
    <location>
        <begin position="13"/>
        <end position="141"/>
    </location>
</feature>